<dbReference type="KEGG" id="hni:W911_03485"/>
<name>V5SG97_9HYPH</name>
<dbReference type="HOGENOM" id="CLU_3328806_0_0_5"/>
<protein>
    <submittedName>
        <fullName evidence="1">Uncharacterized protein</fullName>
    </submittedName>
</protein>
<dbReference type="Proteomes" id="UP000018542">
    <property type="component" value="Chromosome"/>
</dbReference>
<dbReference type="EMBL" id="CP006912">
    <property type="protein sequence ID" value="AHB49886.1"/>
    <property type="molecule type" value="Genomic_DNA"/>
</dbReference>
<dbReference type="PATRIC" id="fig|1029756.8.peg.727"/>
<accession>V5SG97</accession>
<sequence>MKEVNVRPACMNALLRFASAIGAIHAGRDGRHRVFNHR</sequence>
<evidence type="ECO:0000313" key="1">
    <source>
        <dbReference type="EMBL" id="AHB49886.1"/>
    </source>
</evidence>
<dbReference type="AlphaFoldDB" id="V5SG97"/>
<keyword evidence="2" id="KW-1185">Reference proteome</keyword>
<reference evidence="1 2" key="1">
    <citation type="journal article" date="2014" name="Genome Announc.">
        <title>Complete Genome Sequence of Hyphomicrobium nitrativorans Strain NL23, a Denitrifying Bacterium Isolated from Biofilm of a Methanol-Fed Denitrification System Treating Seawater at the Montreal Biodome.</title>
        <authorList>
            <person name="Martineau C."/>
            <person name="Villeneuve C."/>
            <person name="Mauffrey F."/>
            <person name="Villemur R."/>
        </authorList>
    </citation>
    <scope>NUCLEOTIDE SEQUENCE [LARGE SCALE GENOMIC DNA]</scope>
    <source>
        <strain evidence="1">NL23</strain>
    </source>
</reference>
<proteinExistence type="predicted"/>
<organism evidence="1 2">
    <name type="scientific">Hyphomicrobium nitrativorans NL23</name>
    <dbReference type="NCBI Taxonomy" id="1029756"/>
    <lineage>
        <taxon>Bacteria</taxon>
        <taxon>Pseudomonadati</taxon>
        <taxon>Pseudomonadota</taxon>
        <taxon>Alphaproteobacteria</taxon>
        <taxon>Hyphomicrobiales</taxon>
        <taxon>Hyphomicrobiaceae</taxon>
        <taxon>Hyphomicrobium</taxon>
    </lineage>
</organism>
<evidence type="ECO:0000313" key="2">
    <source>
        <dbReference type="Proteomes" id="UP000018542"/>
    </source>
</evidence>
<gene>
    <name evidence="1" type="ORF">W911_03485</name>
</gene>